<evidence type="ECO:0000256" key="1">
    <source>
        <dbReference type="SAM" id="MobiDB-lite"/>
    </source>
</evidence>
<dbReference type="PANTHER" id="PTHR46345">
    <property type="entry name" value="INVERTED FORMIN-2"/>
    <property type="match status" value="1"/>
</dbReference>
<name>A0AAN8WNN3_HALRR</name>
<dbReference type="AlphaFoldDB" id="A0AAN8WNN3"/>
<feature type="domain" description="FH2" evidence="2">
    <location>
        <begin position="452"/>
        <end position="721"/>
    </location>
</feature>
<dbReference type="Pfam" id="PF06367">
    <property type="entry name" value="Drf_FH3"/>
    <property type="match status" value="1"/>
</dbReference>
<dbReference type="Pfam" id="PF02181">
    <property type="entry name" value="FH2"/>
    <property type="match status" value="1"/>
</dbReference>
<feature type="compositionally biased region" description="Pro residues" evidence="1">
    <location>
        <begin position="309"/>
        <end position="423"/>
    </location>
</feature>
<evidence type="ECO:0000259" key="2">
    <source>
        <dbReference type="PROSITE" id="PS51444"/>
    </source>
</evidence>
<dbReference type="GO" id="GO:0003779">
    <property type="term" value="F:actin binding"/>
    <property type="evidence" value="ECO:0007669"/>
    <property type="project" value="InterPro"/>
</dbReference>
<dbReference type="SMART" id="SM01139">
    <property type="entry name" value="Drf_FH3"/>
    <property type="match status" value="1"/>
</dbReference>
<dbReference type="Gene3D" id="1.25.10.10">
    <property type="entry name" value="Leucine-rich Repeat Variant"/>
    <property type="match status" value="1"/>
</dbReference>
<accession>A0AAN8WNN3</accession>
<feature type="compositionally biased region" description="Pro residues" evidence="1">
    <location>
        <begin position="267"/>
        <end position="279"/>
    </location>
</feature>
<dbReference type="SMART" id="SM00498">
    <property type="entry name" value="FH2"/>
    <property type="match status" value="1"/>
</dbReference>
<feature type="compositionally biased region" description="Polar residues" evidence="1">
    <location>
        <begin position="220"/>
        <end position="248"/>
    </location>
</feature>
<feature type="compositionally biased region" description="Low complexity" evidence="1">
    <location>
        <begin position="298"/>
        <end position="308"/>
    </location>
</feature>
<evidence type="ECO:0000313" key="3">
    <source>
        <dbReference type="EMBL" id="KAK7067271.1"/>
    </source>
</evidence>
<proteinExistence type="predicted"/>
<reference evidence="3 4" key="1">
    <citation type="submission" date="2023-11" db="EMBL/GenBank/DDBJ databases">
        <title>Halocaridina rubra genome assembly.</title>
        <authorList>
            <person name="Smith C."/>
        </authorList>
    </citation>
    <scope>NUCLEOTIDE SEQUENCE [LARGE SCALE GENOMIC DNA]</scope>
    <source>
        <strain evidence="3">EP-1</strain>
        <tissue evidence="3">Whole</tissue>
    </source>
</reference>
<feature type="compositionally biased region" description="Basic and acidic residues" evidence="1">
    <location>
        <begin position="206"/>
        <end position="218"/>
    </location>
</feature>
<dbReference type="InterPro" id="IPR016024">
    <property type="entry name" value="ARM-type_fold"/>
</dbReference>
<protein>
    <recommendedName>
        <fullName evidence="2">FH2 domain-containing protein</fullName>
    </recommendedName>
</protein>
<sequence>MLVVDELRAAEVIDYQATLIAFVNCIIMGAEKIEERNALRNEFLGLDFHKILEDFRHSDSDQLAIQVSVFEDTLHDDTEQLYGPEGNLSLNHHEAFNTLFSKVRDTPQALQLLALVKNLTQLDPHNPESDSVWSLLDKIGMKAMEGTLTSTWADTFAPSNDNFRNVGTQTMNQILRQKPPNVTSARGLPSSSVSSSATEENLSSTEYKDSSKFKRDMCSETDSVTKSLQVVSENTSDSESVSKNSEYLSQSPSYSPISPSPVAKTCIPPPPPPPPPLPCLNPSFLGPGELSPNHRLEPTPSLPGMGSPLLPPPHGGTSIPPPPPMPGIGGPPPPPPMPAIGGTPLPPPMPGMNNPPPPPPLPGTVGPPPPPPMPGMGWSGPPPPPPLPGMGGVPPPPPPPPFPGVGPPPPPPPPGFVGPRPPPLPGFGVHTPLVSRVSMPCYGAPRNTPFFVNTLPRPGSKMKHLNWSKVTNSSSISNSVWQGINKELIETPAKSLDYKQIEELFCQETRKASAKVTKKHSSEVTLLDPKKSLNVNIFLKQFKTSHEETVALIRDCKSKDIGCERLRGFLRILPDDEDITMIKEFNGDKEKLGNAEKFYLVLMNVPSFKVLIKGMIQMEELGPTAESLQPQIQLLIDISDKILKSESITEFFAYVLTLGNFINMGSYAGNAVGFKVNTISKLWETRANRPGMTLLHYLVETCQGEVLNFTEELLDISRATK</sequence>
<feature type="compositionally biased region" description="Low complexity" evidence="1">
    <location>
        <begin position="249"/>
        <end position="261"/>
    </location>
</feature>
<dbReference type="SUPFAM" id="SSF101447">
    <property type="entry name" value="Formin homology 2 domain (FH2 domain)"/>
    <property type="match status" value="1"/>
</dbReference>
<dbReference type="PANTHER" id="PTHR46345:SF8">
    <property type="entry name" value="FORMIN 3, ISOFORM B"/>
    <property type="match status" value="1"/>
</dbReference>
<dbReference type="Proteomes" id="UP001381693">
    <property type="component" value="Unassembled WGS sequence"/>
</dbReference>
<dbReference type="InterPro" id="IPR010472">
    <property type="entry name" value="FH3_dom"/>
</dbReference>
<dbReference type="InterPro" id="IPR042201">
    <property type="entry name" value="FH2_Formin_sf"/>
</dbReference>
<keyword evidence="4" id="KW-1185">Reference proteome</keyword>
<feature type="region of interest" description="Disordered" evidence="1">
    <location>
        <begin position="176"/>
        <end position="423"/>
    </location>
</feature>
<gene>
    <name evidence="3" type="ORF">SK128_021282</name>
</gene>
<dbReference type="InterPro" id="IPR011989">
    <property type="entry name" value="ARM-like"/>
</dbReference>
<dbReference type="Gene3D" id="1.20.58.2220">
    <property type="entry name" value="Formin, FH2 domain"/>
    <property type="match status" value="1"/>
</dbReference>
<dbReference type="SUPFAM" id="SSF48371">
    <property type="entry name" value="ARM repeat"/>
    <property type="match status" value="1"/>
</dbReference>
<evidence type="ECO:0000313" key="4">
    <source>
        <dbReference type="Proteomes" id="UP001381693"/>
    </source>
</evidence>
<dbReference type="InterPro" id="IPR015425">
    <property type="entry name" value="FH2_Formin"/>
</dbReference>
<dbReference type="PROSITE" id="PS51444">
    <property type="entry name" value="FH2"/>
    <property type="match status" value="1"/>
</dbReference>
<feature type="compositionally biased region" description="Low complexity" evidence="1">
    <location>
        <begin position="190"/>
        <end position="205"/>
    </location>
</feature>
<dbReference type="EMBL" id="JAXCGZ010018889">
    <property type="protein sequence ID" value="KAK7067271.1"/>
    <property type="molecule type" value="Genomic_DNA"/>
</dbReference>
<organism evidence="3 4">
    <name type="scientific">Halocaridina rubra</name>
    <name type="common">Hawaiian red shrimp</name>
    <dbReference type="NCBI Taxonomy" id="373956"/>
    <lineage>
        <taxon>Eukaryota</taxon>
        <taxon>Metazoa</taxon>
        <taxon>Ecdysozoa</taxon>
        <taxon>Arthropoda</taxon>
        <taxon>Crustacea</taxon>
        <taxon>Multicrustacea</taxon>
        <taxon>Malacostraca</taxon>
        <taxon>Eumalacostraca</taxon>
        <taxon>Eucarida</taxon>
        <taxon>Decapoda</taxon>
        <taxon>Pleocyemata</taxon>
        <taxon>Caridea</taxon>
        <taxon>Atyoidea</taxon>
        <taxon>Atyidae</taxon>
        <taxon>Halocaridina</taxon>
    </lineage>
</organism>
<comment type="caution">
    <text evidence="3">The sequence shown here is derived from an EMBL/GenBank/DDBJ whole genome shotgun (WGS) entry which is preliminary data.</text>
</comment>